<dbReference type="Pfam" id="PF05013">
    <property type="entry name" value="FGase"/>
    <property type="match status" value="1"/>
</dbReference>
<accession>A0ABS6UTE1</accession>
<dbReference type="InterPro" id="IPR007709">
    <property type="entry name" value="N-FG_amidohydro"/>
</dbReference>
<keyword evidence="2" id="KW-1185">Reference proteome</keyword>
<dbReference type="EMBL" id="JADQDK010000001">
    <property type="protein sequence ID" value="MBW0135530.1"/>
    <property type="molecule type" value="Genomic_DNA"/>
</dbReference>
<organism evidence="1 2">
    <name type="scientific">Pseudonocardia abyssalis</name>
    <dbReference type="NCBI Taxonomy" id="2792008"/>
    <lineage>
        <taxon>Bacteria</taxon>
        <taxon>Bacillati</taxon>
        <taxon>Actinomycetota</taxon>
        <taxon>Actinomycetes</taxon>
        <taxon>Pseudonocardiales</taxon>
        <taxon>Pseudonocardiaceae</taxon>
        <taxon>Pseudonocardia</taxon>
    </lineage>
</organism>
<dbReference type="Proteomes" id="UP000694287">
    <property type="component" value="Unassembled WGS sequence"/>
</dbReference>
<name>A0ABS6UTE1_9PSEU</name>
<sequence>MRRSTSTRRRPSWRPRCCGCCVGDPRSPVLLHVPHAGTRIPAWTRPHLLPDDAALAVEIAALTDHRTDAVAASAAAAARVPPWVLVNPVSRFVVDVERFPDDREEMAAVGMAAVYTHGTRGQRIRADDAAHREALLAAFYAPWASAVEEAVTGRIAATGRCVLLDVHSYATAPLPYELHASGPRPRICLGTDPVHTPPWLVDAARTAFGADVALDTPFSGAYVPLSRYGVDARVSALMVEVRRDVPDAGVVAALTALIDAVGA</sequence>
<evidence type="ECO:0000313" key="2">
    <source>
        <dbReference type="Proteomes" id="UP000694287"/>
    </source>
</evidence>
<gene>
    <name evidence="1" type="ORF">I4I81_14865</name>
</gene>
<reference evidence="1 2" key="1">
    <citation type="submission" date="2020-11" db="EMBL/GenBank/DDBJ databases">
        <title>Pseudonocardia abyssalis sp. nov. and Pseudonocardia oceani sp. nov., description and phylogenomic analysis of two novel actinomycetes isolated from the deep Southern Ocean.</title>
        <authorList>
            <person name="Parra J."/>
        </authorList>
    </citation>
    <scope>NUCLEOTIDE SEQUENCE [LARGE SCALE GENOMIC DNA]</scope>
    <source>
        <strain evidence="1 2">KRD-168</strain>
    </source>
</reference>
<comment type="caution">
    <text evidence="1">The sequence shown here is derived from an EMBL/GenBank/DDBJ whole genome shotgun (WGS) entry which is preliminary data.</text>
</comment>
<proteinExistence type="predicted"/>
<evidence type="ECO:0000313" key="1">
    <source>
        <dbReference type="EMBL" id="MBW0135530.1"/>
    </source>
</evidence>
<protein>
    <submittedName>
        <fullName evidence="1">N-formylglutamate amidohydrolase</fullName>
    </submittedName>
</protein>